<dbReference type="Gene3D" id="3.40.630.190">
    <property type="entry name" value="LCP protein"/>
    <property type="match status" value="1"/>
</dbReference>
<keyword evidence="2" id="KW-0812">Transmembrane</keyword>
<dbReference type="AlphaFoldDB" id="A0A4Y7R7G1"/>
<protein>
    <submittedName>
        <fullName evidence="4">Regulatory protein MsrR</fullName>
    </submittedName>
</protein>
<dbReference type="PANTHER" id="PTHR33392:SF6">
    <property type="entry name" value="POLYISOPRENYL-TEICHOIC ACID--PEPTIDOGLYCAN TEICHOIC ACID TRANSFERASE TAGU"/>
    <property type="match status" value="1"/>
</dbReference>
<dbReference type="PANTHER" id="PTHR33392">
    <property type="entry name" value="POLYISOPRENYL-TEICHOIC ACID--PEPTIDOGLYCAN TEICHOIC ACID TRANSFERASE TAGU"/>
    <property type="match status" value="1"/>
</dbReference>
<evidence type="ECO:0000259" key="3">
    <source>
        <dbReference type="Pfam" id="PF03816"/>
    </source>
</evidence>
<comment type="caution">
    <text evidence="4">The sequence shown here is derived from an EMBL/GenBank/DDBJ whole genome shotgun (WGS) entry which is preliminary data.</text>
</comment>
<feature type="transmembrane region" description="Helical" evidence="2">
    <location>
        <begin position="34"/>
        <end position="57"/>
    </location>
</feature>
<dbReference type="EMBL" id="QFGA01000003">
    <property type="protein sequence ID" value="TEB04885.1"/>
    <property type="molecule type" value="Genomic_DNA"/>
</dbReference>
<keyword evidence="5" id="KW-1185">Reference proteome</keyword>
<evidence type="ECO:0000256" key="2">
    <source>
        <dbReference type="SAM" id="Phobius"/>
    </source>
</evidence>
<dbReference type="NCBIfam" id="TIGR00350">
    <property type="entry name" value="lytR_cpsA_psr"/>
    <property type="match status" value="1"/>
</dbReference>
<keyword evidence="2" id="KW-1133">Transmembrane helix</keyword>
<gene>
    <name evidence="4" type="primary">msrR_2</name>
    <name evidence="4" type="ORF">Psch_03647</name>
</gene>
<evidence type="ECO:0000256" key="1">
    <source>
        <dbReference type="ARBA" id="ARBA00006068"/>
    </source>
</evidence>
<organism evidence="4 5">
    <name type="scientific">Pelotomaculum schinkii</name>
    <dbReference type="NCBI Taxonomy" id="78350"/>
    <lineage>
        <taxon>Bacteria</taxon>
        <taxon>Bacillati</taxon>
        <taxon>Bacillota</taxon>
        <taxon>Clostridia</taxon>
        <taxon>Eubacteriales</taxon>
        <taxon>Desulfotomaculaceae</taxon>
        <taxon>Pelotomaculum</taxon>
    </lineage>
</organism>
<comment type="similarity">
    <text evidence="1">Belongs to the LytR/CpsA/Psr (LCP) family.</text>
</comment>
<evidence type="ECO:0000313" key="4">
    <source>
        <dbReference type="EMBL" id="TEB04885.1"/>
    </source>
</evidence>
<dbReference type="InterPro" id="IPR050922">
    <property type="entry name" value="LytR/CpsA/Psr_CW_biosynth"/>
</dbReference>
<evidence type="ECO:0000313" key="5">
    <source>
        <dbReference type="Proteomes" id="UP000298324"/>
    </source>
</evidence>
<sequence>MSRFGHSSNKTVLASENHNAPHLPDRSFRKKLRLLLIIGLSVLAIFFTLGFVIGTYFNRPPGLNQGYGMTSLENGDGPVMPDKGYKDGFYTFLVIGTDKDGYHTDTIMVVSLDTVGHKINIVSVPRDTQVDVPRNPKKINDAYAVGGVEQLKEEIKSILGFSPHYYIVVDLEAFKELVDAIGGVKFSVPQDMNWDDPAQDLHIHLKKGLQILDGNKALQLVRYRNYINADIGRIEIQQHFLMALVDELLTGSNISKIPEFADIFQQHVETDLSLRDMQWFARQVMQLDPEKDFTVQTLPYSSFGDYQGHNYVYLSAKEVISLVNRTINPYIRAITKEDIKIIRMED</sequence>
<proteinExistence type="inferred from homology"/>
<feature type="domain" description="Cell envelope-related transcriptional attenuator" evidence="3">
    <location>
        <begin position="103"/>
        <end position="248"/>
    </location>
</feature>
<dbReference type="Pfam" id="PF03816">
    <property type="entry name" value="LytR_cpsA_psr"/>
    <property type="match status" value="1"/>
</dbReference>
<reference evidence="4 5" key="1">
    <citation type="journal article" date="2018" name="Environ. Microbiol.">
        <title>Novel energy conservation strategies and behaviour of Pelotomaculum schinkii driving syntrophic propionate catabolism.</title>
        <authorList>
            <person name="Hidalgo-Ahumada C.A.P."/>
            <person name="Nobu M.K."/>
            <person name="Narihiro T."/>
            <person name="Tamaki H."/>
            <person name="Liu W.T."/>
            <person name="Kamagata Y."/>
            <person name="Stams A.J.M."/>
            <person name="Imachi H."/>
            <person name="Sousa D.Z."/>
        </authorList>
    </citation>
    <scope>NUCLEOTIDE SEQUENCE [LARGE SCALE GENOMIC DNA]</scope>
    <source>
        <strain evidence="4 5">HH</strain>
    </source>
</reference>
<dbReference type="Proteomes" id="UP000298324">
    <property type="component" value="Unassembled WGS sequence"/>
</dbReference>
<accession>A0A4Y7R7G1</accession>
<keyword evidence="2" id="KW-0472">Membrane</keyword>
<name>A0A4Y7R7G1_9FIRM</name>
<dbReference type="InterPro" id="IPR004474">
    <property type="entry name" value="LytR_CpsA_psr"/>
</dbReference>